<keyword evidence="4 7" id="KW-1133">Transmembrane helix</keyword>
<feature type="transmembrane region" description="Helical" evidence="7">
    <location>
        <begin position="520"/>
        <end position="539"/>
    </location>
</feature>
<dbReference type="InterPro" id="IPR050545">
    <property type="entry name" value="Mycobact_MmpL"/>
</dbReference>
<reference evidence="9" key="1">
    <citation type="submission" date="2022-10" db="EMBL/GenBank/DDBJ databases">
        <title>The WGS of Solirubrobacter ginsenosidimutans DSM 21036.</title>
        <authorList>
            <person name="Jiang Z."/>
        </authorList>
    </citation>
    <scope>NUCLEOTIDE SEQUENCE</scope>
    <source>
        <strain evidence="9">DSM 21036</strain>
    </source>
</reference>
<proteinExistence type="predicted"/>
<feature type="transmembrane region" description="Helical" evidence="7">
    <location>
        <begin position="311"/>
        <end position="333"/>
    </location>
</feature>
<feature type="transmembrane region" description="Helical" evidence="7">
    <location>
        <begin position="207"/>
        <end position="225"/>
    </location>
</feature>
<evidence type="ECO:0000256" key="7">
    <source>
        <dbReference type="SAM" id="Phobius"/>
    </source>
</evidence>
<dbReference type="PRINTS" id="PR00702">
    <property type="entry name" value="ACRIFLAVINRP"/>
</dbReference>
<keyword evidence="5 7" id="KW-0472">Membrane</keyword>
<dbReference type="GO" id="GO:0022857">
    <property type="term" value="F:transmembrane transporter activity"/>
    <property type="evidence" value="ECO:0007669"/>
    <property type="project" value="InterPro"/>
</dbReference>
<dbReference type="InterPro" id="IPR004869">
    <property type="entry name" value="MMPL_dom"/>
</dbReference>
<dbReference type="PROSITE" id="PS50156">
    <property type="entry name" value="SSD"/>
    <property type="match status" value="1"/>
</dbReference>
<dbReference type="RefSeq" id="WP_270041628.1">
    <property type="nucleotide sequence ID" value="NZ_JAPDOD010000018.1"/>
</dbReference>
<protein>
    <submittedName>
        <fullName evidence="9">MMPL family transporter</fullName>
    </submittedName>
</protein>
<feature type="transmembrane region" description="Helical" evidence="7">
    <location>
        <begin position="372"/>
        <end position="390"/>
    </location>
</feature>
<sequence length="728" mass="77664">MQAAMDRLERLVARRRRLVLGIWIGLLVVAVPFASQQTKNLTGGGFENKGSGSQLAAEELKDIPGAQSETLAVVFDNRKLQAGELAVALAEVRREAFKDVEGVKLDYPAYLKARGEQDQPIVVMPLKVTASRDQAVDDAAQIRLNLGIDDQKDATVPLHLVGQGALWAGMQELSKQDLEQAEFIGLPIVLIVLLVVFGSLAAAALPLALGVVSVTLTGAVVYFLSQTMEMSIFVTNMASMLGIGVAVDYSLFILARYREELKAGLTHEAARETAMRTSGMAVVFSGVTVIVALSGLFLIDAKVVRSMAIGAIVVVAIAVLAAVSLLPALITILGRRVSEPGKIVGKLRRNRVAKTGPGFWERWTATLMKRPLPFAIGATVLMLLIASPALSLKLDNAAIAQFPKDFETRVGFDLAAQATSAGAMGPIQYVVTGASPAELAQIGATLKQQRDVAQVLAPLSSKDGRRTLFTIVPAKAPESAETYALVDRLRDAPLPAGATAVVGGAAAQNQDFSALVNGSLWKVAVFVMVLSFVVLLLVLRSVILPIKAVLMNVLSVAAAYGVLVMVFQWGWFDWTGFEHLGYVQAITPALLLAIVFGLSMDYEVFMLSRIKERYQATGDNRQAVAQGLSASAKTISSAALIMVAVFAIFAGTGVPQIKEIGVGLAVAIALDATVVRLILVPTTMELMGNWNWWLPKWLDRILPDMDFESSGSGAAPEEAQEEPALAAR</sequence>
<feature type="transmembrane region" description="Helical" evidence="7">
    <location>
        <begin position="551"/>
        <end position="571"/>
    </location>
</feature>
<organism evidence="9 10">
    <name type="scientific">Solirubrobacter ginsenosidimutans</name>
    <dbReference type="NCBI Taxonomy" id="490573"/>
    <lineage>
        <taxon>Bacteria</taxon>
        <taxon>Bacillati</taxon>
        <taxon>Actinomycetota</taxon>
        <taxon>Thermoleophilia</taxon>
        <taxon>Solirubrobacterales</taxon>
        <taxon>Solirubrobacteraceae</taxon>
        <taxon>Solirubrobacter</taxon>
    </lineage>
</organism>
<evidence type="ECO:0000256" key="3">
    <source>
        <dbReference type="ARBA" id="ARBA00022692"/>
    </source>
</evidence>
<evidence type="ECO:0000313" key="10">
    <source>
        <dbReference type="Proteomes" id="UP001149140"/>
    </source>
</evidence>
<accession>A0A9X3MUW9</accession>
<comment type="caution">
    <text evidence="9">The sequence shown here is derived from an EMBL/GenBank/DDBJ whole genome shotgun (WGS) entry which is preliminary data.</text>
</comment>
<dbReference type="PANTHER" id="PTHR33406:SF13">
    <property type="entry name" value="MEMBRANE PROTEIN YDFJ"/>
    <property type="match status" value="1"/>
</dbReference>
<dbReference type="GO" id="GO:0005886">
    <property type="term" value="C:plasma membrane"/>
    <property type="evidence" value="ECO:0007669"/>
    <property type="project" value="UniProtKB-SubCell"/>
</dbReference>
<dbReference type="Gene3D" id="1.20.1640.10">
    <property type="entry name" value="Multidrug efflux transporter AcrB transmembrane domain"/>
    <property type="match status" value="2"/>
</dbReference>
<dbReference type="AlphaFoldDB" id="A0A9X3MUW9"/>
<comment type="subcellular location">
    <subcellularLocation>
        <location evidence="1">Cell membrane</location>
        <topology evidence="1">Multi-pass membrane protein</topology>
    </subcellularLocation>
</comment>
<dbReference type="PANTHER" id="PTHR33406">
    <property type="entry name" value="MEMBRANE PROTEIN MJ1562-RELATED"/>
    <property type="match status" value="1"/>
</dbReference>
<evidence type="ECO:0000256" key="2">
    <source>
        <dbReference type="ARBA" id="ARBA00022475"/>
    </source>
</evidence>
<feature type="transmembrane region" description="Helical" evidence="7">
    <location>
        <begin position="583"/>
        <end position="605"/>
    </location>
</feature>
<name>A0A9X3MUW9_9ACTN</name>
<evidence type="ECO:0000259" key="8">
    <source>
        <dbReference type="PROSITE" id="PS50156"/>
    </source>
</evidence>
<feature type="domain" description="SSD" evidence="8">
    <location>
        <begin position="192"/>
        <end position="332"/>
    </location>
</feature>
<evidence type="ECO:0000256" key="6">
    <source>
        <dbReference type="SAM" id="MobiDB-lite"/>
    </source>
</evidence>
<feature type="transmembrane region" description="Helical" evidence="7">
    <location>
        <begin position="183"/>
        <end position="200"/>
    </location>
</feature>
<dbReference type="InterPro" id="IPR001036">
    <property type="entry name" value="Acrflvin-R"/>
</dbReference>
<feature type="transmembrane region" description="Helical" evidence="7">
    <location>
        <begin position="635"/>
        <end position="654"/>
    </location>
</feature>
<feature type="transmembrane region" description="Helical" evidence="7">
    <location>
        <begin position="237"/>
        <end position="257"/>
    </location>
</feature>
<feature type="transmembrane region" description="Helical" evidence="7">
    <location>
        <begin position="278"/>
        <end position="299"/>
    </location>
</feature>
<dbReference type="Proteomes" id="UP001149140">
    <property type="component" value="Unassembled WGS sequence"/>
</dbReference>
<dbReference type="SUPFAM" id="SSF82866">
    <property type="entry name" value="Multidrug efflux transporter AcrB transmembrane domain"/>
    <property type="match status" value="2"/>
</dbReference>
<evidence type="ECO:0000256" key="4">
    <source>
        <dbReference type="ARBA" id="ARBA00022989"/>
    </source>
</evidence>
<keyword evidence="10" id="KW-1185">Reference proteome</keyword>
<dbReference type="Pfam" id="PF03176">
    <property type="entry name" value="MMPL"/>
    <property type="match status" value="2"/>
</dbReference>
<keyword evidence="2" id="KW-1003">Cell membrane</keyword>
<evidence type="ECO:0000313" key="9">
    <source>
        <dbReference type="EMBL" id="MDA0162386.1"/>
    </source>
</evidence>
<dbReference type="EMBL" id="JAPDOD010000018">
    <property type="protein sequence ID" value="MDA0162386.1"/>
    <property type="molecule type" value="Genomic_DNA"/>
</dbReference>
<keyword evidence="3 7" id="KW-0812">Transmembrane</keyword>
<evidence type="ECO:0000256" key="5">
    <source>
        <dbReference type="ARBA" id="ARBA00023136"/>
    </source>
</evidence>
<feature type="transmembrane region" description="Helical" evidence="7">
    <location>
        <begin position="660"/>
        <end position="679"/>
    </location>
</feature>
<evidence type="ECO:0000256" key="1">
    <source>
        <dbReference type="ARBA" id="ARBA00004651"/>
    </source>
</evidence>
<gene>
    <name evidence="9" type="ORF">OM076_19090</name>
</gene>
<dbReference type="InterPro" id="IPR000731">
    <property type="entry name" value="SSD"/>
</dbReference>
<feature type="region of interest" description="Disordered" evidence="6">
    <location>
        <begin position="709"/>
        <end position="728"/>
    </location>
</feature>